<evidence type="ECO:0000313" key="9">
    <source>
        <dbReference type="EMBL" id="KAG0497578.1"/>
    </source>
</evidence>
<comment type="similarity">
    <text evidence="2">Belongs to the glycosyltransferase 47 family.</text>
</comment>
<evidence type="ECO:0000313" key="10">
    <source>
        <dbReference type="Proteomes" id="UP000636800"/>
    </source>
</evidence>
<gene>
    <name evidence="9" type="ORF">HPP92_002269</name>
</gene>
<protein>
    <recommendedName>
        <fullName evidence="8">Exostosin GT47 domain-containing protein</fullName>
    </recommendedName>
</protein>
<reference evidence="9 10" key="1">
    <citation type="journal article" date="2020" name="Nat. Food">
        <title>A phased Vanilla planifolia genome enables genetic improvement of flavour and production.</title>
        <authorList>
            <person name="Hasing T."/>
            <person name="Tang H."/>
            <person name="Brym M."/>
            <person name="Khazi F."/>
            <person name="Huang T."/>
            <person name="Chambers A.H."/>
        </authorList>
    </citation>
    <scope>NUCLEOTIDE SEQUENCE [LARGE SCALE GENOMIC DNA]</scope>
    <source>
        <tissue evidence="9">Leaf</tissue>
    </source>
</reference>
<evidence type="ECO:0000256" key="4">
    <source>
        <dbReference type="ARBA" id="ARBA00022968"/>
    </source>
</evidence>
<dbReference type="PANTHER" id="PTHR11062:SF60">
    <property type="entry name" value="EXOSTOSIN FAMILY PROTEIN"/>
    <property type="match status" value="1"/>
</dbReference>
<evidence type="ECO:0000256" key="3">
    <source>
        <dbReference type="ARBA" id="ARBA00022676"/>
    </source>
</evidence>
<keyword evidence="3" id="KW-0808">Transferase</keyword>
<feature type="compositionally biased region" description="Low complexity" evidence="6">
    <location>
        <begin position="395"/>
        <end position="406"/>
    </location>
</feature>
<keyword evidence="3" id="KW-0328">Glycosyltransferase</keyword>
<keyword evidence="10" id="KW-1185">Reference proteome</keyword>
<dbReference type="GO" id="GO:0016757">
    <property type="term" value="F:glycosyltransferase activity"/>
    <property type="evidence" value="ECO:0007669"/>
    <property type="project" value="UniProtKB-KW"/>
</dbReference>
<feature type="region of interest" description="Disordered" evidence="6">
    <location>
        <begin position="395"/>
        <end position="415"/>
    </location>
</feature>
<evidence type="ECO:0000256" key="1">
    <source>
        <dbReference type="ARBA" id="ARBA00004323"/>
    </source>
</evidence>
<dbReference type="Pfam" id="PF03016">
    <property type="entry name" value="Exostosin_GT47"/>
    <property type="match status" value="1"/>
</dbReference>
<comment type="subcellular location">
    <subcellularLocation>
        <location evidence="1">Golgi apparatus membrane</location>
        <topology evidence="1">Single-pass type II membrane protein</topology>
    </subcellularLocation>
</comment>
<dbReference type="EMBL" id="JADCNL010000001">
    <property type="protein sequence ID" value="KAG0497578.1"/>
    <property type="molecule type" value="Genomic_DNA"/>
</dbReference>
<evidence type="ECO:0000256" key="5">
    <source>
        <dbReference type="ARBA" id="ARBA00023034"/>
    </source>
</evidence>
<organism evidence="9 10">
    <name type="scientific">Vanilla planifolia</name>
    <name type="common">Vanilla</name>
    <dbReference type="NCBI Taxonomy" id="51239"/>
    <lineage>
        <taxon>Eukaryota</taxon>
        <taxon>Viridiplantae</taxon>
        <taxon>Streptophyta</taxon>
        <taxon>Embryophyta</taxon>
        <taxon>Tracheophyta</taxon>
        <taxon>Spermatophyta</taxon>
        <taxon>Magnoliopsida</taxon>
        <taxon>Liliopsida</taxon>
        <taxon>Asparagales</taxon>
        <taxon>Orchidaceae</taxon>
        <taxon>Vanilloideae</taxon>
        <taxon>Vanilleae</taxon>
        <taxon>Vanilla</taxon>
    </lineage>
</organism>
<dbReference type="OrthoDB" id="778141at2759"/>
<proteinExistence type="inferred from homology"/>
<keyword evidence="7" id="KW-1133">Transmembrane helix</keyword>
<dbReference type="PANTHER" id="PTHR11062">
    <property type="entry name" value="EXOSTOSIN HEPARAN SULFATE GLYCOSYLTRANSFERASE -RELATED"/>
    <property type="match status" value="1"/>
</dbReference>
<evidence type="ECO:0000256" key="7">
    <source>
        <dbReference type="SAM" id="Phobius"/>
    </source>
</evidence>
<feature type="domain" description="Exostosin GT47" evidence="8">
    <location>
        <begin position="70"/>
        <end position="388"/>
    </location>
</feature>
<evidence type="ECO:0000259" key="8">
    <source>
        <dbReference type="Pfam" id="PF03016"/>
    </source>
</evidence>
<dbReference type="InterPro" id="IPR004263">
    <property type="entry name" value="Exostosin"/>
</dbReference>
<keyword evidence="5" id="KW-0333">Golgi apparatus</keyword>
<keyword evidence="7" id="KW-0472">Membrane</keyword>
<evidence type="ECO:0000256" key="6">
    <source>
        <dbReference type="SAM" id="MobiDB-lite"/>
    </source>
</evidence>
<dbReference type="GO" id="GO:0000139">
    <property type="term" value="C:Golgi membrane"/>
    <property type="evidence" value="ECO:0007669"/>
    <property type="project" value="UniProtKB-SubCell"/>
</dbReference>
<sequence length="415" mass="46887">MGRCSHNAIGKLNELFFCVRQCTTVGSMKNSLSLLLSISFLSLVSLLLLFKSRPASLHTPLLQNSAFRSQTRLKVHVADLPRTLNYGLLDHYWSLSGPDSRIGADPDGDLRAFLSSAPRRSNPPPYPENPLIKQYSAEYWLLRDLETPEESSVAERVYDWRNADVVFVPFFATLSAEMELGWGKKGRFIKKDGNGDYLRQREVVDRIRRSEAWKRSGGRDHVFVLTDPVAMWHVRAEISPAVLLVVDFGGWYKLDAKAAKENSSSIIQHTQVSLLKDVIVPYTHLLPRLHLVEDQPRHSLLYFKGARHRHRGGLVREKLWNVLQNEPDVIIEEGFPNASGREQSIRGMRGSEFCLHPAGDTPTSCRLFDAISSLCIPVVVSDHIELRSRERWITQNSPSSSQSMMPFDLVGSSIA</sequence>
<dbReference type="Proteomes" id="UP000636800">
    <property type="component" value="Chromosome 1"/>
</dbReference>
<dbReference type="InterPro" id="IPR040911">
    <property type="entry name" value="Exostosin_GT47"/>
</dbReference>
<name>A0A835RVJ7_VANPL</name>
<comment type="caution">
    <text evidence="9">The sequence shown here is derived from an EMBL/GenBank/DDBJ whole genome shotgun (WGS) entry which is preliminary data.</text>
</comment>
<dbReference type="AlphaFoldDB" id="A0A835RVJ7"/>
<accession>A0A835RVJ7</accession>
<feature type="transmembrane region" description="Helical" evidence="7">
    <location>
        <begin position="32"/>
        <end position="50"/>
    </location>
</feature>
<evidence type="ECO:0000256" key="2">
    <source>
        <dbReference type="ARBA" id="ARBA00010271"/>
    </source>
</evidence>
<keyword evidence="4" id="KW-0735">Signal-anchor</keyword>
<keyword evidence="7" id="KW-0812">Transmembrane</keyword>